<evidence type="ECO:0000256" key="1">
    <source>
        <dbReference type="SAM" id="Phobius"/>
    </source>
</evidence>
<feature type="transmembrane region" description="Helical" evidence="1">
    <location>
        <begin position="147"/>
        <end position="172"/>
    </location>
</feature>
<feature type="transmembrane region" description="Helical" evidence="1">
    <location>
        <begin position="240"/>
        <end position="258"/>
    </location>
</feature>
<dbReference type="RefSeq" id="WP_305991429.1">
    <property type="nucleotide sequence ID" value="NZ_JAVAMP010000002.1"/>
</dbReference>
<proteinExistence type="predicted"/>
<feature type="transmembrane region" description="Helical" evidence="1">
    <location>
        <begin position="107"/>
        <end position="126"/>
    </location>
</feature>
<keyword evidence="3" id="KW-1185">Reference proteome</keyword>
<dbReference type="EMBL" id="JAVAMP010000002">
    <property type="protein sequence ID" value="MDP5274141.1"/>
    <property type="molecule type" value="Genomic_DNA"/>
</dbReference>
<protein>
    <submittedName>
        <fullName evidence="2">Uncharacterized protein</fullName>
    </submittedName>
</protein>
<sequence>MKRKDELDLKEFEDPELMKMLDEYTIEYPNSAQVNHTVDVLRTYVPEKTKKKSFFQIYGELLRFSFKETLFISKTFWLLNLAFFIIGFLSTYNAFTAETGIYNNQPYASVMLLSPIPFILGLIEVFRGRDSNMLELEQTFKYTGQQLMFSKMFMVGTYNLFLSVSLIALLQLFFSEHIMLVKLFLYWIIPFTFVSSIGLFITMKFKNNFAAPIIMLVWISFAISYSMTPNIINYFESIHFTFYLLLMAVSIFFFANQIKKTSKDEMFFEVN</sequence>
<comment type="caution">
    <text evidence="2">The sequence shown here is derived from an EMBL/GenBank/DDBJ whole genome shotgun (WGS) entry which is preliminary data.</text>
</comment>
<accession>A0ABT9IXR4</accession>
<gene>
    <name evidence="2" type="ORF">Q5Y73_08485</name>
</gene>
<evidence type="ECO:0000313" key="2">
    <source>
        <dbReference type="EMBL" id="MDP5274141.1"/>
    </source>
</evidence>
<keyword evidence="1" id="KW-0472">Membrane</keyword>
<feature type="transmembrane region" description="Helical" evidence="1">
    <location>
        <begin position="209"/>
        <end position="228"/>
    </location>
</feature>
<organism evidence="2 3">
    <name type="scientific">Chengkuizengella axinellae</name>
    <dbReference type="NCBI Taxonomy" id="3064388"/>
    <lineage>
        <taxon>Bacteria</taxon>
        <taxon>Bacillati</taxon>
        <taxon>Bacillota</taxon>
        <taxon>Bacilli</taxon>
        <taxon>Bacillales</taxon>
        <taxon>Paenibacillaceae</taxon>
        <taxon>Chengkuizengella</taxon>
    </lineage>
</organism>
<evidence type="ECO:0000313" key="3">
    <source>
        <dbReference type="Proteomes" id="UP001231941"/>
    </source>
</evidence>
<keyword evidence="1" id="KW-1133">Transmembrane helix</keyword>
<feature type="transmembrane region" description="Helical" evidence="1">
    <location>
        <begin position="184"/>
        <end position="202"/>
    </location>
</feature>
<feature type="transmembrane region" description="Helical" evidence="1">
    <location>
        <begin position="76"/>
        <end position="95"/>
    </location>
</feature>
<keyword evidence="1" id="KW-0812">Transmembrane</keyword>
<reference evidence="2 3" key="1">
    <citation type="submission" date="2023-08" db="EMBL/GenBank/DDBJ databases">
        <authorList>
            <person name="Park J.-S."/>
        </authorList>
    </citation>
    <scope>NUCLEOTIDE SEQUENCE [LARGE SCALE GENOMIC DNA]</scope>
    <source>
        <strain evidence="2 3">2205SS18-9</strain>
    </source>
</reference>
<name>A0ABT9IXR4_9BACL</name>
<dbReference type="Proteomes" id="UP001231941">
    <property type="component" value="Unassembled WGS sequence"/>
</dbReference>